<feature type="transmembrane region" description="Helical" evidence="10">
    <location>
        <begin position="51"/>
        <end position="78"/>
    </location>
</feature>
<protein>
    <recommendedName>
        <fullName evidence="9">Multidrug-efflux transporter</fullName>
    </recommendedName>
</protein>
<dbReference type="PANTHER" id="PTHR43298:SF2">
    <property type="entry name" value="FMN_FAD EXPORTER YEEO-RELATED"/>
    <property type="match status" value="1"/>
</dbReference>
<evidence type="ECO:0000256" key="7">
    <source>
        <dbReference type="ARBA" id="ARBA00023065"/>
    </source>
</evidence>
<evidence type="ECO:0000256" key="3">
    <source>
        <dbReference type="ARBA" id="ARBA00022449"/>
    </source>
</evidence>
<dbReference type="GO" id="GO:0005886">
    <property type="term" value="C:plasma membrane"/>
    <property type="evidence" value="ECO:0007669"/>
    <property type="project" value="UniProtKB-SubCell"/>
</dbReference>
<name>A0A315ZAH0_SEDFL</name>
<proteinExistence type="predicted"/>
<dbReference type="AlphaFoldDB" id="A0A315ZAH0"/>
<keyword evidence="12" id="KW-1185">Reference proteome</keyword>
<dbReference type="Proteomes" id="UP000245535">
    <property type="component" value="Unassembled WGS sequence"/>
</dbReference>
<gene>
    <name evidence="11" type="ORF">BC781_104355</name>
</gene>
<keyword evidence="7" id="KW-0406">Ion transport</keyword>
<keyword evidence="4" id="KW-1003">Cell membrane</keyword>
<evidence type="ECO:0000256" key="10">
    <source>
        <dbReference type="SAM" id="Phobius"/>
    </source>
</evidence>
<dbReference type="RefSeq" id="WP_109620109.1">
    <property type="nucleotide sequence ID" value="NZ_QGDO01000004.1"/>
</dbReference>
<feature type="transmembrane region" description="Helical" evidence="10">
    <location>
        <begin position="356"/>
        <end position="374"/>
    </location>
</feature>
<evidence type="ECO:0000313" key="11">
    <source>
        <dbReference type="EMBL" id="PWJ41080.1"/>
    </source>
</evidence>
<dbReference type="PANTHER" id="PTHR43298">
    <property type="entry name" value="MULTIDRUG RESISTANCE PROTEIN NORM-RELATED"/>
    <property type="match status" value="1"/>
</dbReference>
<dbReference type="InterPro" id="IPR050222">
    <property type="entry name" value="MATE_MdtK"/>
</dbReference>
<dbReference type="CDD" id="cd13140">
    <property type="entry name" value="MATE_like_1"/>
    <property type="match status" value="1"/>
</dbReference>
<keyword evidence="8 10" id="KW-0472">Membrane</keyword>
<feature type="transmembrane region" description="Helical" evidence="10">
    <location>
        <begin position="18"/>
        <end position="39"/>
    </location>
</feature>
<comment type="subcellular location">
    <subcellularLocation>
        <location evidence="1">Cell membrane</location>
        <topology evidence="1">Multi-pass membrane protein</topology>
    </subcellularLocation>
</comment>
<dbReference type="NCBIfam" id="TIGR00797">
    <property type="entry name" value="matE"/>
    <property type="match status" value="1"/>
</dbReference>
<feature type="transmembrane region" description="Helical" evidence="10">
    <location>
        <begin position="99"/>
        <end position="127"/>
    </location>
</feature>
<dbReference type="GO" id="GO:0015297">
    <property type="term" value="F:antiporter activity"/>
    <property type="evidence" value="ECO:0007669"/>
    <property type="project" value="UniProtKB-KW"/>
</dbReference>
<dbReference type="EMBL" id="QGDO01000004">
    <property type="protein sequence ID" value="PWJ41080.1"/>
    <property type="molecule type" value="Genomic_DNA"/>
</dbReference>
<feature type="transmembrane region" description="Helical" evidence="10">
    <location>
        <begin position="417"/>
        <end position="439"/>
    </location>
</feature>
<keyword evidence="2" id="KW-0813">Transport</keyword>
<evidence type="ECO:0000256" key="8">
    <source>
        <dbReference type="ARBA" id="ARBA00023136"/>
    </source>
</evidence>
<feature type="transmembrane region" description="Helical" evidence="10">
    <location>
        <begin position="315"/>
        <end position="336"/>
    </location>
</feature>
<evidence type="ECO:0000256" key="5">
    <source>
        <dbReference type="ARBA" id="ARBA00022692"/>
    </source>
</evidence>
<evidence type="ECO:0000256" key="6">
    <source>
        <dbReference type="ARBA" id="ARBA00022989"/>
    </source>
</evidence>
<evidence type="ECO:0000256" key="1">
    <source>
        <dbReference type="ARBA" id="ARBA00004651"/>
    </source>
</evidence>
<accession>A0A315ZAH0</accession>
<dbReference type="InterPro" id="IPR048279">
    <property type="entry name" value="MdtK-like"/>
</dbReference>
<dbReference type="GO" id="GO:0006811">
    <property type="term" value="P:monoatomic ion transport"/>
    <property type="evidence" value="ECO:0007669"/>
    <property type="project" value="UniProtKB-KW"/>
</dbReference>
<organism evidence="11 12">
    <name type="scientific">Sediminitomix flava</name>
    <dbReference type="NCBI Taxonomy" id="379075"/>
    <lineage>
        <taxon>Bacteria</taxon>
        <taxon>Pseudomonadati</taxon>
        <taxon>Bacteroidota</taxon>
        <taxon>Cytophagia</taxon>
        <taxon>Cytophagales</taxon>
        <taxon>Flammeovirgaceae</taxon>
        <taxon>Sediminitomix</taxon>
    </lineage>
</organism>
<reference evidence="11 12" key="1">
    <citation type="submission" date="2018-03" db="EMBL/GenBank/DDBJ databases">
        <title>Genomic Encyclopedia of Archaeal and Bacterial Type Strains, Phase II (KMG-II): from individual species to whole genera.</title>
        <authorList>
            <person name="Goeker M."/>
        </authorList>
    </citation>
    <scope>NUCLEOTIDE SEQUENCE [LARGE SCALE GENOMIC DNA]</scope>
    <source>
        <strain evidence="11 12">DSM 28229</strain>
    </source>
</reference>
<keyword evidence="6 10" id="KW-1133">Transmembrane helix</keyword>
<sequence length="451" mass="49554">MKPDASQDQNSYKSIFRVLMKLTLPIVGGSFLQMTYNFTDMIWVGKLGSDAVAAVGTAGFFTHMAWAFSSLALVGTGVKISHAVGRQDFTDARAFIKNGFLTTWVLGLIFMLFLILGSSPLIAFFKLNNTVVEGMAENYLIISALGILISYTNYLFAAIFNAFGYTKIPFKTNMVGLGVNMVLDPLFIFVLKWGVEGAAIATVIAQLVTVIIYWRRFLREKDMKTFPGRVHLDRMWEVLRLGFPTAAQRVIFTFIAIMMARIIAQWGATAIAVQKVGLQLESVTFMTVGGLHQAITTFVGQKYGAKDWIQLKKGYNVAVGIGVMVGFLVSLLFMLIPELLISIFLKEADSIAMGAQYLRIIGLSQIFMCMEMVTGGAMNGLGKTHIPATLSVILTGARIPLALWLSAMPALGLDGVWWSISLSSIAKGLVSVVAFYYLIKSMKEFQLSPLK</sequence>
<dbReference type="Pfam" id="PF01554">
    <property type="entry name" value="MatE"/>
    <property type="match status" value="2"/>
</dbReference>
<dbReference type="OrthoDB" id="9776324at2"/>
<feature type="transmembrane region" description="Helical" evidence="10">
    <location>
        <begin position="386"/>
        <end position="405"/>
    </location>
</feature>
<feature type="transmembrane region" description="Helical" evidence="10">
    <location>
        <begin position="250"/>
        <end position="273"/>
    </location>
</feature>
<dbReference type="GO" id="GO:0042910">
    <property type="term" value="F:xenobiotic transmembrane transporter activity"/>
    <property type="evidence" value="ECO:0007669"/>
    <property type="project" value="InterPro"/>
</dbReference>
<keyword evidence="3" id="KW-0050">Antiport</keyword>
<keyword evidence="5 10" id="KW-0812">Transmembrane</keyword>
<evidence type="ECO:0000256" key="4">
    <source>
        <dbReference type="ARBA" id="ARBA00022475"/>
    </source>
</evidence>
<feature type="transmembrane region" description="Helical" evidence="10">
    <location>
        <begin position="197"/>
        <end position="214"/>
    </location>
</feature>
<dbReference type="PIRSF" id="PIRSF006603">
    <property type="entry name" value="DinF"/>
    <property type="match status" value="1"/>
</dbReference>
<evidence type="ECO:0000313" key="12">
    <source>
        <dbReference type="Proteomes" id="UP000245535"/>
    </source>
</evidence>
<feature type="transmembrane region" description="Helical" evidence="10">
    <location>
        <begin position="139"/>
        <end position="160"/>
    </location>
</feature>
<dbReference type="InterPro" id="IPR002528">
    <property type="entry name" value="MATE_fam"/>
</dbReference>
<comment type="caution">
    <text evidence="11">The sequence shown here is derived from an EMBL/GenBank/DDBJ whole genome shotgun (WGS) entry which is preliminary data.</text>
</comment>
<feature type="transmembrane region" description="Helical" evidence="10">
    <location>
        <begin position="285"/>
        <end position="303"/>
    </location>
</feature>
<evidence type="ECO:0000256" key="9">
    <source>
        <dbReference type="ARBA" id="ARBA00031636"/>
    </source>
</evidence>
<evidence type="ECO:0000256" key="2">
    <source>
        <dbReference type="ARBA" id="ARBA00022448"/>
    </source>
</evidence>